<dbReference type="Proteomes" id="UP000770661">
    <property type="component" value="Unassembled WGS sequence"/>
</dbReference>
<evidence type="ECO:0000313" key="3">
    <source>
        <dbReference type="Proteomes" id="UP000770661"/>
    </source>
</evidence>
<evidence type="ECO:0000313" key="2">
    <source>
        <dbReference type="EMBL" id="KAG0721804.1"/>
    </source>
</evidence>
<accession>A0A8J5CU03</accession>
<proteinExistence type="predicted"/>
<dbReference type="AlphaFoldDB" id="A0A8J5CU03"/>
<feature type="compositionally biased region" description="Basic residues" evidence="1">
    <location>
        <begin position="224"/>
        <end position="233"/>
    </location>
</feature>
<name>A0A8J5CU03_CHIOP</name>
<comment type="caution">
    <text evidence="2">The sequence shown here is derived from an EMBL/GenBank/DDBJ whole genome shotgun (WGS) entry which is preliminary data.</text>
</comment>
<protein>
    <submittedName>
        <fullName evidence="2">Uncharacterized protein</fullName>
    </submittedName>
</protein>
<dbReference type="EMBL" id="JACEEZ010010521">
    <property type="protein sequence ID" value="KAG0721804.1"/>
    <property type="molecule type" value="Genomic_DNA"/>
</dbReference>
<evidence type="ECO:0000256" key="1">
    <source>
        <dbReference type="SAM" id="MobiDB-lite"/>
    </source>
</evidence>
<feature type="region of interest" description="Disordered" evidence="1">
    <location>
        <begin position="221"/>
        <end position="265"/>
    </location>
</feature>
<sequence length="265" mass="30208">MALLEEAEGKAEGEVLHCIYDTIAPALIQAKITMEKINDFKEKYTIDKFNMKWGDCSVIIPETWDAKMVEVCNVEQTCASVLPALLLVALDPPLTDTEAAHTLTQMTGHFLHFMYAYEQMFLDQALNEDNFRREMNDAYTNHNQLVGLLEVVQEACGVPQNASTLASLHGKMHVTTSMSQTNTRGFSTIRQSLLGLQRLQDVFWEGSSSVLRLVEDLDDEAGGRRRNRRKRNNRLTEGGDKKSGKNRKGSKRKRRRRHDFDQEEE</sequence>
<feature type="compositionally biased region" description="Basic residues" evidence="1">
    <location>
        <begin position="244"/>
        <end position="257"/>
    </location>
</feature>
<organism evidence="2 3">
    <name type="scientific">Chionoecetes opilio</name>
    <name type="common">Atlantic snow crab</name>
    <name type="synonym">Cancer opilio</name>
    <dbReference type="NCBI Taxonomy" id="41210"/>
    <lineage>
        <taxon>Eukaryota</taxon>
        <taxon>Metazoa</taxon>
        <taxon>Ecdysozoa</taxon>
        <taxon>Arthropoda</taxon>
        <taxon>Crustacea</taxon>
        <taxon>Multicrustacea</taxon>
        <taxon>Malacostraca</taxon>
        <taxon>Eumalacostraca</taxon>
        <taxon>Eucarida</taxon>
        <taxon>Decapoda</taxon>
        <taxon>Pleocyemata</taxon>
        <taxon>Brachyura</taxon>
        <taxon>Eubrachyura</taxon>
        <taxon>Majoidea</taxon>
        <taxon>Majidae</taxon>
        <taxon>Chionoecetes</taxon>
    </lineage>
</organism>
<gene>
    <name evidence="2" type="ORF">GWK47_045718</name>
</gene>
<dbReference type="OrthoDB" id="6361495at2759"/>
<keyword evidence="3" id="KW-1185">Reference proteome</keyword>
<reference evidence="2" key="1">
    <citation type="submission" date="2020-07" db="EMBL/GenBank/DDBJ databases">
        <title>The High-quality genome of the commercially important snow crab, Chionoecetes opilio.</title>
        <authorList>
            <person name="Jeong J.-H."/>
            <person name="Ryu S."/>
        </authorList>
    </citation>
    <scope>NUCLEOTIDE SEQUENCE</scope>
    <source>
        <strain evidence="2">MADBK_172401_WGS</strain>
        <tissue evidence="2">Digestive gland</tissue>
    </source>
</reference>